<evidence type="ECO:0000313" key="8">
    <source>
        <dbReference type="Proteomes" id="UP000677117"/>
    </source>
</evidence>
<dbReference type="Gene3D" id="3.40.50.300">
    <property type="entry name" value="P-loop containing nucleotide triphosphate hydrolases"/>
    <property type="match status" value="1"/>
</dbReference>
<dbReference type="InterPro" id="IPR033690">
    <property type="entry name" value="Adenylat_kinase_CS"/>
</dbReference>
<keyword evidence="3 6" id="KW-0547">Nucleotide-binding</keyword>
<dbReference type="RefSeq" id="WP_232736350.1">
    <property type="nucleotide sequence ID" value="NZ_CP076459.1"/>
</dbReference>
<dbReference type="EMBL" id="CP076459">
    <property type="protein sequence ID" value="QWQ31577.1"/>
    <property type="molecule type" value="Genomic_DNA"/>
</dbReference>
<dbReference type="SUPFAM" id="SSF52540">
    <property type="entry name" value="P-loop containing nucleoside triphosphate hydrolases"/>
    <property type="match status" value="1"/>
</dbReference>
<dbReference type="CDD" id="cd01428">
    <property type="entry name" value="ADK"/>
    <property type="match status" value="1"/>
</dbReference>
<dbReference type="GO" id="GO:0005524">
    <property type="term" value="F:ATP binding"/>
    <property type="evidence" value="ECO:0007669"/>
    <property type="project" value="UniProtKB-KW"/>
</dbReference>
<dbReference type="AlphaFoldDB" id="A0A8F1MB32"/>
<evidence type="ECO:0000256" key="1">
    <source>
        <dbReference type="ARBA" id="ARBA00022679"/>
    </source>
</evidence>
<comment type="catalytic activity">
    <reaction evidence="6">
        <text>AMP + ATP = 2 ADP</text>
        <dbReference type="Rhea" id="RHEA:12973"/>
        <dbReference type="ChEBI" id="CHEBI:30616"/>
        <dbReference type="ChEBI" id="CHEBI:456215"/>
        <dbReference type="ChEBI" id="CHEBI:456216"/>
        <dbReference type="EC" id="2.7.4.3"/>
    </reaction>
</comment>
<keyword evidence="1 5" id="KW-0808">Transferase</keyword>
<dbReference type="GO" id="GO:0004017">
    <property type="term" value="F:AMP kinase activity"/>
    <property type="evidence" value="ECO:0007669"/>
    <property type="project" value="UniProtKB-EC"/>
</dbReference>
<dbReference type="KEGG" id="mvl:KOY49_00980"/>
<evidence type="ECO:0000256" key="5">
    <source>
        <dbReference type="RuleBase" id="RU003330"/>
    </source>
</evidence>
<comment type="similarity">
    <text evidence="5">Belongs to the adenylate kinase family.</text>
</comment>
<dbReference type="PANTHER" id="PTHR23359">
    <property type="entry name" value="NUCLEOTIDE KINASE"/>
    <property type="match status" value="1"/>
</dbReference>
<keyword evidence="2" id="KW-0545">Nucleotide biosynthesis</keyword>
<dbReference type="PRINTS" id="PR00094">
    <property type="entry name" value="ADENYLTKNASE"/>
</dbReference>
<protein>
    <recommendedName>
        <fullName evidence="6">Adenylate kinase</fullName>
        <ecNumber evidence="6">2.7.4.3</ecNumber>
    </recommendedName>
</protein>
<keyword evidence="8" id="KW-1185">Reference proteome</keyword>
<dbReference type="EC" id="2.7.4.3" evidence="6"/>
<reference evidence="7" key="1">
    <citation type="submission" date="2021-06" db="EMBL/GenBank/DDBJ databases">
        <title>An adapted protocol for Saccharibacteria cultivation: two new species join this phylum of Candidate Phyla Radiations.</title>
        <authorList>
            <person name="Ibrahim A."/>
            <person name="Maatouk M."/>
            <person name="Raoult D."/>
            <person name="Bittar F."/>
        </authorList>
    </citation>
    <scope>NUCLEOTIDE SEQUENCE</scope>
    <source>
        <strain evidence="7">IHU2</strain>
    </source>
</reference>
<evidence type="ECO:0000256" key="4">
    <source>
        <dbReference type="ARBA" id="ARBA00022777"/>
    </source>
</evidence>
<dbReference type="Pfam" id="PF00406">
    <property type="entry name" value="ADK"/>
    <property type="match status" value="1"/>
</dbReference>
<dbReference type="PROSITE" id="PS00113">
    <property type="entry name" value="ADENYLATE_KINASE"/>
    <property type="match status" value="1"/>
</dbReference>
<comment type="subcellular location">
    <subcellularLocation>
        <location evidence="6">Cytoplasm</location>
    </subcellularLocation>
</comment>
<sequence>MIVFFGPAGAGKSVQGQILAARHGWRWLSAGQLLRDTHDGELIHRMQSGELVPIETINGLMGEALNKAKDINGVILDGYPRQLEQAKWLIESRSHHGKDVKLVIKAGSSAR</sequence>
<evidence type="ECO:0000256" key="2">
    <source>
        <dbReference type="ARBA" id="ARBA00022727"/>
    </source>
</evidence>
<evidence type="ECO:0000256" key="6">
    <source>
        <dbReference type="RuleBase" id="RU003331"/>
    </source>
</evidence>
<keyword evidence="6" id="KW-0067">ATP-binding</keyword>
<accession>A0A8F1MB32</accession>
<comment type="subunit">
    <text evidence="6">Monomer.</text>
</comment>
<proteinExistence type="inferred from homology"/>
<gene>
    <name evidence="7" type="ORF">KOY49_00980</name>
</gene>
<name>A0A8F1MB32_9BACT</name>
<dbReference type="InterPro" id="IPR027417">
    <property type="entry name" value="P-loop_NTPase"/>
</dbReference>
<dbReference type="Proteomes" id="UP000677117">
    <property type="component" value="Chromosome"/>
</dbReference>
<dbReference type="InterPro" id="IPR000850">
    <property type="entry name" value="Adenylat/UMP-CMP_kin"/>
</dbReference>
<keyword evidence="4 5" id="KW-0418">Kinase</keyword>
<dbReference type="GO" id="GO:0005737">
    <property type="term" value="C:cytoplasm"/>
    <property type="evidence" value="ECO:0007669"/>
    <property type="project" value="UniProtKB-SubCell"/>
</dbReference>
<evidence type="ECO:0000256" key="3">
    <source>
        <dbReference type="ARBA" id="ARBA00022741"/>
    </source>
</evidence>
<evidence type="ECO:0000313" key="7">
    <source>
        <dbReference type="EMBL" id="QWQ31577.1"/>
    </source>
</evidence>
<organism evidence="7 8">
    <name type="scientific">Candidatus Minimicrobia vallesae</name>
    <dbReference type="NCBI Taxonomy" id="2841264"/>
    <lineage>
        <taxon>Bacteria</taxon>
        <taxon>Candidatus Saccharimonadota</taxon>
        <taxon>Candidatus Saccharimonadota incertae sedis</taxon>
        <taxon>Candidatus Minimicrobia</taxon>
    </lineage>
</organism>